<organism evidence="2 3">
    <name type="scientific">Paracoccus tegillarcae</name>
    <dbReference type="NCBI Taxonomy" id="1529068"/>
    <lineage>
        <taxon>Bacteria</taxon>
        <taxon>Pseudomonadati</taxon>
        <taxon>Pseudomonadota</taxon>
        <taxon>Alphaproteobacteria</taxon>
        <taxon>Rhodobacterales</taxon>
        <taxon>Paracoccaceae</taxon>
        <taxon>Paracoccus</taxon>
    </lineage>
</organism>
<name>A0A2K9ECP2_9RHOB</name>
<dbReference type="EMBL" id="CP025408">
    <property type="protein sequence ID" value="AUH32693.1"/>
    <property type="molecule type" value="Genomic_DNA"/>
</dbReference>
<gene>
    <name evidence="2" type="ORF">CUV01_04220</name>
</gene>
<dbReference type="InterPro" id="IPR050772">
    <property type="entry name" value="Hydratase-Decarb/MhpD_sf"/>
</dbReference>
<reference evidence="2 3" key="1">
    <citation type="submission" date="2017-12" db="EMBL/GenBank/DDBJ databases">
        <authorList>
            <person name="Hurst M.R.H."/>
        </authorList>
    </citation>
    <scope>NUCLEOTIDE SEQUENCE [LARGE SCALE GENOMIC DNA]</scope>
    <source>
        <strain evidence="2 3">BM15</strain>
    </source>
</reference>
<keyword evidence="3" id="KW-1185">Reference proteome</keyword>
<dbReference type="KEGG" id="paro:CUV01_04220"/>
<dbReference type="GO" id="GO:0005737">
    <property type="term" value="C:cytoplasm"/>
    <property type="evidence" value="ECO:0007669"/>
    <property type="project" value="TreeGrafter"/>
</dbReference>
<dbReference type="SUPFAM" id="SSF56529">
    <property type="entry name" value="FAH"/>
    <property type="match status" value="1"/>
</dbReference>
<sequence>MFRLAASTASLIAIVAAPALAECPPADAMYAAADAWIAGERLPDPAVTTLEDGACAYQHFREGLEDPLGAPVGVKVGFTSKPAQQAFGVPGPVAGALFADMILPDGAPVSLAGSRSPFYEADLIVTVGDTAIAEATTRDEVAAALDEVRPFVELPDLALAEGLKPTGPIMAAYGVLPWRGVLGEGIKIADLPDPVADLGALTVDLRANGESVGTGTGDMLLGHPLDVVLWLIQQGSYDMPAGTMISLGSLGQLTPATPGLQISADYMVGGQDLSVSFDLTE</sequence>
<dbReference type="RefSeq" id="WP_101459367.1">
    <property type="nucleotide sequence ID" value="NZ_CP025408.1"/>
</dbReference>
<evidence type="ECO:0000313" key="2">
    <source>
        <dbReference type="EMBL" id="AUH32693.1"/>
    </source>
</evidence>
<dbReference type="PANTHER" id="PTHR30143:SF0">
    <property type="entry name" value="2-KETO-4-PENTENOATE HYDRATASE"/>
    <property type="match status" value="1"/>
</dbReference>
<proteinExistence type="predicted"/>
<dbReference type="Proteomes" id="UP000233742">
    <property type="component" value="Chromosome"/>
</dbReference>
<evidence type="ECO:0000256" key="1">
    <source>
        <dbReference type="SAM" id="SignalP"/>
    </source>
</evidence>
<feature type="chain" id="PRO_5014959883" evidence="1">
    <location>
        <begin position="22"/>
        <end position="281"/>
    </location>
</feature>
<accession>A0A2K9ECP2</accession>
<evidence type="ECO:0000313" key="3">
    <source>
        <dbReference type="Proteomes" id="UP000233742"/>
    </source>
</evidence>
<dbReference type="OrthoDB" id="9792137at2"/>
<dbReference type="InterPro" id="IPR036663">
    <property type="entry name" value="Fumarylacetoacetase_C_sf"/>
</dbReference>
<feature type="signal peptide" evidence="1">
    <location>
        <begin position="1"/>
        <end position="21"/>
    </location>
</feature>
<dbReference type="PANTHER" id="PTHR30143">
    <property type="entry name" value="ACID HYDRATASE"/>
    <property type="match status" value="1"/>
</dbReference>
<dbReference type="GO" id="GO:0008684">
    <property type="term" value="F:2-oxopent-4-enoate hydratase activity"/>
    <property type="evidence" value="ECO:0007669"/>
    <property type="project" value="TreeGrafter"/>
</dbReference>
<protein>
    <submittedName>
        <fullName evidence="2">Hydratase</fullName>
    </submittedName>
</protein>
<dbReference type="AlphaFoldDB" id="A0A2K9ECP2"/>
<keyword evidence="1" id="KW-0732">Signal</keyword>
<dbReference type="Gene3D" id="3.90.850.10">
    <property type="entry name" value="Fumarylacetoacetase-like, C-terminal domain"/>
    <property type="match status" value="1"/>
</dbReference>